<feature type="domain" description="Heterokaryon incompatibility" evidence="1">
    <location>
        <begin position="22"/>
        <end position="110"/>
    </location>
</feature>
<dbReference type="RefSeq" id="XP_022514722.1">
    <property type="nucleotide sequence ID" value="XM_022653028.1"/>
</dbReference>
<accession>A0A177FGM9</accession>
<evidence type="ECO:0000313" key="4">
    <source>
        <dbReference type="Proteomes" id="UP000077002"/>
    </source>
</evidence>
<dbReference type="InterPro" id="IPR010730">
    <property type="entry name" value="HET"/>
</dbReference>
<comment type="caution">
    <text evidence="3">The sequence shown here is derived from an EMBL/GenBank/DDBJ whole genome shotgun (WGS) entry which is preliminary data.</text>
</comment>
<dbReference type="Pfam" id="PF06985">
    <property type="entry name" value="HET"/>
    <property type="match status" value="1"/>
</dbReference>
<sequence>MRLINTQTYELRQFFNNDTPKYAILSHTWEEEEVLFHHMNNIARSTQNKLGFKKVQGACSLAQSQGYEWIWIDTCCIDKSNSAELSEAINSMFQYYQEAEVCYVYLKDVTRRNPKGIFETEFRCSKWFTRGWTLQELIAPARVEFYTALWSKIGLKMEDSLSVLISEITGIDLQTLKGGNVLSVSIARRMYWASKRKTSRVEDRAYSLLGLFDVSMPMIYGEGIKAFRRLQEEILKSTDDQSIFAWHSPEYSEGTVVDVFASSPSDFVGSGAIAREPFHRVRGKPTTITNQGVIIELPIMSVTRLGTTEFKLYDEVHAILDCQIGSAPGTFPMIRLRSLHATTQDGPKHYFRVMTGESIPTFGYFDRQSAITDAPVIGLDPTQLHVDAYKEILGEAYYPR</sequence>
<dbReference type="PANTHER" id="PTHR10622:SF10">
    <property type="entry name" value="HET DOMAIN-CONTAINING PROTEIN"/>
    <property type="match status" value="1"/>
</dbReference>
<proteinExistence type="predicted"/>
<dbReference type="Proteomes" id="UP000077002">
    <property type="component" value="Unassembled WGS sequence"/>
</dbReference>
<name>A0A177FGM9_9EURO</name>
<gene>
    <name evidence="3" type="ORF">AYO21_03053</name>
</gene>
<evidence type="ECO:0000259" key="2">
    <source>
        <dbReference type="Pfam" id="PF26640"/>
    </source>
</evidence>
<evidence type="ECO:0000313" key="3">
    <source>
        <dbReference type="EMBL" id="OAG42770.1"/>
    </source>
</evidence>
<reference evidence="3 4" key="1">
    <citation type="submission" date="2016-03" db="EMBL/GenBank/DDBJ databases">
        <title>Draft genome sequence of the Fonsecaea monophora CBS 269.37.</title>
        <authorList>
            <person name="Bombassaro A."/>
            <person name="Vinicius W.A."/>
            <person name="De Hoog S."/>
            <person name="Sun J."/>
            <person name="Souza E.M."/>
            <person name="Raittz R.T."/>
            <person name="Costa F."/>
            <person name="Leao A.C."/>
            <person name="Tadra-Sfeir M.Z."/>
            <person name="Baura V."/>
            <person name="Balsanelli E."/>
            <person name="Pedrosa F.O."/>
            <person name="Moreno L.F."/>
            <person name="Steffens M.B."/>
            <person name="Xi L."/>
            <person name="Bocca A.L."/>
            <person name="Felipe M.S."/>
            <person name="Teixeira M."/>
            <person name="Telles Filho F.Q."/>
            <person name="Azevedo C.M."/>
            <person name="Gomes R."/>
            <person name="Vicente V.A."/>
        </authorList>
    </citation>
    <scope>NUCLEOTIDE SEQUENCE [LARGE SCALE GENOMIC DNA]</scope>
    <source>
        <strain evidence="3 4">CBS 269.37</strain>
    </source>
</reference>
<dbReference type="AlphaFoldDB" id="A0A177FGM9"/>
<evidence type="ECO:0000259" key="1">
    <source>
        <dbReference type="Pfam" id="PF06985"/>
    </source>
</evidence>
<dbReference type="OrthoDB" id="674604at2759"/>
<dbReference type="PANTHER" id="PTHR10622">
    <property type="entry name" value="HET DOMAIN-CONTAINING PROTEIN"/>
    <property type="match status" value="1"/>
</dbReference>
<dbReference type="Pfam" id="PF26640">
    <property type="entry name" value="DUF8212"/>
    <property type="match status" value="1"/>
</dbReference>
<dbReference type="GeneID" id="34598225"/>
<keyword evidence="4" id="KW-1185">Reference proteome</keyword>
<protein>
    <submittedName>
        <fullName evidence="3">Uncharacterized protein</fullName>
    </submittedName>
</protein>
<dbReference type="InterPro" id="IPR058525">
    <property type="entry name" value="DUF8212"/>
</dbReference>
<organism evidence="3 4">
    <name type="scientific">Fonsecaea monophora</name>
    <dbReference type="NCBI Taxonomy" id="254056"/>
    <lineage>
        <taxon>Eukaryota</taxon>
        <taxon>Fungi</taxon>
        <taxon>Dikarya</taxon>
        <taxon>Ascomycota</taxon>
        <taxon>Pezizomycotina</taxon>
        <taxon>Eurotiomycetes</taxon>
        <taxon>Chaetothyriomycetidae</taxon>
        <taxon>Chaetothyriales</taxon>
        <taxon>Herpotrichiellaceae</taxon>
        <taxon>Fonsecaea</taxon>
    </lineage>
</organism>
<feature type="domain" description="DUF8212" evidence="2">
    <location>
        <begin position="225"/>
        <end position="248"/>
    </location>
</feature>
<dbReference type="EMBL" id="LVKK01000014">
    <property type="protein sequence ID" value="OAG42770.1"/>
    <property type="molecule type" value="Genomic_DNA"/>
</dbReference>